<dbReference type="STRING" id="86105.NF27_DT00830"/>
<accession>A0A0C1QII2</accession>
<dbReference type="Proteomes" id="UP000031258">
    <property type="component" value="Unassembled WGS sequence"/>
</dbReference>
<keyword evidence="3" id="KW-1185">Reference proteome</keyword>
<evidence type="ECO:0000313" key="2">
    <source>
        <dbReference type="EMBL" id="KIE05309.1"/>
    </source>
</evidence>
<dbReference type="Gene3D" id="2.30.30.1060">
    <property type="match status" value="1"/>
</dbReference>
<evidence type="ECO:0000313" key="3">
    <source>
        <dbReference type="Proteomes" id="UP000031258"/>
    </source>
</evidence>
<dbReference type="RefSeq" id="WP_039456350.1">
    <property type="nucleotide sequence ID" value="NZ_JSWE01000096.1"/>
</dbReference>
<evidence type="ECO:0000259" key="1">
    <source>
        <dbReference type="Pfam" id="PF11160"/>
    </source>
</evidence>
<proteinExistence type="predicted"/>
<sequence length="63" mass="7087">MTTQFKVGDKVKWKFVYGETEGEIIEVLTENLKTSAKPVTRYKVKSSKTGKTAIHKAEALTKI</sequence>
<dbReference type="InterPro" id="IPR021331">
    <property type="entry name" value="Hva1_TUDOR"/>
</dbReference>
<reference evidence="2 3" key="1">
    <citation type="submission" date="2014-11" db="EMBL/GenBank/DDBJ databases">
        <title>A Rickettsiales Symbiont of Amoebae With Ancient Features.</title>
        <authorList>
            <person name="Schulz F."/>
            <person name="Martijn J."/>
            <person name="Wascher F."/>
            <person name="Kostanjsek R."/>
            <person name="Ettema T.J."/>
            <person name="Horn M."/>
        </authorList>
    </citation>
    <scope>NUCLEOTIDE SEQUENCE [LARGE SCALE GENOMIC DNA]</scope>
    <source>
        <strain evidence="2 3">UWC36</strain>
    </source>
</reference>
<dbReference type="Pfam" id="PF11160">
    <property type="entry name" value="Hva1_TUDOR"/>
    <property type="match status" value="1"/>
</dbReference>
<comment type="caution">
    <text evidence="2">The sequence shown here is derived from an EMBL/GenBank/DDBJ whole genome shotgun (WGS) entry which is preliminary data.</text>
</comment>
<dbReference type="AlphaFoldDB" id="A0A0C1QII2"/>
<feature type="domain" description="Hypervirulence associated protein TUDOR" evidence="1">
    <location>
        <begin position="8"/>
        <end position="60"/>
    </location>
</feature>
<dbReference type="EMBL" id="JSWE01000096">
    <property type="protein sequence ID" value="KIE05309.1"/>
    <property type="molecule type" value="Genomic_DNA"/>
</dbReference>
<gene>
    <name evidence="2" type="ORF">NF27_DT00830</name>
</gene>
<name>A0A0C1QII2_9RICK</name>
<dbReference type="OrthoDB" id="71751at2"/>
<protein>
    <recommendedName>
        <fullName evidence="1">Hypervirulence associated protein TUDOR domain-containing protein</fullName>
    </recommendedName>
</protein>
<organism evidence="2 3">
    <name type="scientific">Candidatus Jidaibacter acanthamoebae</name>
    <dbReference type="NCBI Taxonomy" id="86105"/>
    <lineage>
        <taxon>Bacteria</taxon>
        <taxon>Pseudomonadati</taxon>
        <taxon>Pseudomonadota</taxon>
        <taxon>Alphaproteobacteria</taxon>
        <taxon>Rickettsiales</taxon>
        <taxon>Candidatus Midichloriaceae</taxon>
        <taxon>Candidatus Jidaibacter</taxon>
    </lineage>
</organism>